<keyword evidence="3" id="KW-0808">Transferase</keyword>
<evidence type="ECO:0000256" key="3">
    <source>
        <dbReference type="ARBA" id="ARBA00022679"/>
    </source>
</evidence>
<evidence type="ECO:0000256" key="1">
    <source>
        <dbReference type="ARBA" id="ARBA00000553"/>
    </source>
</evidence>
<comment type="catalytic activity">
    <reaction evidence="8">
        <text>adenosine + phosphate = alpha-D-ribose 1-phosphate + adenine</text>
        <dbReference type="Rhea" id="RHEA:27642"/>
        <dbReference type="ChEBI" id="CHEBI:16335"/>
        <dbReference type="ChEBI" id="CHEBI:16708"/>
        <dbReference type="ChEBI" id="CHEBI:43474"/>
        <dbReference type="ChEBI" id="CHEBI:57720"/>
        <dbReference type="EC" id="2.4.2.1"/>
    </reaction>
    <physiologicalReaction direction="left-to-right" evidence="8">
        <dbReference type="Rhea" id="RHEA:27643"/>
    </physiologicalReaction>
</comment>
<dbReference type="Proteomes" id="UP000068905">
    <property type="component" value="Chromosome"/>
</dbReference>
<evidence type="ECO:0000256" key="5">
    <source>
        <dbReference type="ARBA" id="ARBA00022801"/>
    </source>
</evidence>
<evidence type="ECO:0000256" key="9">
    <source>
        <dbReference type="ARBA" id="ARBA00049893"/>
    </source>
</evidence>
<organism evidence="11 12">
    <name type="scientific">Candidatus Pseudothioglobus singularis PS1</name>
    <dbReference type="NCBI Taxonomy" id="1125411"/>
    <lineage>
        <taxon>Bacteria</taxon>
        <taxon>Pseudomonadati</taxon>
        <taxon>Pseudomonadota</taxon>
        <taxon>Gammaproteobacteria</taxon>
        <taxon>Candidatus Pseudothioglobaceae</taxon>
        <taxon>Candidatus Pseudothioglobus</taxon>
    </lineage>
</organism>
<keyword evidence="6" id="KW-0862">Zinc</keyword>
<keyword evidence="12" id="KW-1185">Reference proteome</keyword>
<accession>A0A0M4LHB3</accession>
<dbReference type="Pfam" id="PF02578">
    <property type="entry name" value="Cu-oxidase_4"/>
    <property type="match status" value="1"/>
</dbReference>
<dbReference type="EMBL" id="CP006911">
    <property type="protein sequence ID" value="ALE02189.1"/>
    <property type="molecule type" value="Genomic_DNA"/>
</dbReference>
<evidence type="ECO:0000256" key="4">
    <source>
        <dbReference type="ARBA" id="ARBA00022723"/>
    </source>
</evidence>
<sequence length="238" mass="26817">MNLFPNNVNFLSTKRYQDGGESLENFENFNLALHVNDRKKSVLENRSILRDCYGLPSDPVWINQTHSSICIDANSSKKIVEADASFTINPGVVCAILTADCLPVFVSKKDGSMVGIAHAGWKGLISGVIENLIESFHCNGDDLIVHLGPAISKNYFEVGVEIKDLYLSKNSNFARSFSFYRDKYYLDLYDAAKVILESFNIKFITGGDRCTFKELDVFFSYRRDGINSGRMAHLIWIK</sequence>
<dbReference type="PATRIC" id="fig|1125411.7.peg.1257"/>
<dbReference type="InterPro" id="IPR011324">
    <property type="entry name" value="Cytotoxic_necrot_fac-like_cat"/>
</dbReference>
<dbReference type="RefSeq" id="WP_053820397.1">
    <property type="nucleotide sequence ID" value="NZ_CP006911.1"/>
</dbReference>
<evidence type="ECO:0000256" key="6">
    <source>
        <dbReference type="ARBA" id="ARBA00022833"/>
    </source>
</evidence>
<comment type="catalytic activity">
    <reaction evidence="7">
        <text>adenosine + H2O + H(+) = inosine + NH4(+)</text>
        <dbReference type="Rhea" id="RHEA:24408"/>
        <dbReference type="ChEBI" id="CHEBI:15377"/>
        <dbReference type="ChEBI" id="CHEBI:15378"/>
        <dbReference type="ChEBI" id="CHEBI:16335"/>
        <dbReference type="ChEBI" id="CHEBI:17596"/>
        <dbReference type="ChEBI" id="CHEBI:28938"/>
        <dbReference type="EC" id="3.5.4.4"/>
    </reaction>
    <physiologicalReaction direction="left-to-right" evidence="7">
        <dbReference type="Rhea" id="RHEA:24409"/>
    </physiologicalReaction>
</comment>
<evidence type="ECO:0000256" key="2">
    <source>
        <dbReference type="ARBA" id="ARBA00007353"/>
    </source>
</evidence>
<dbReference type="GO" id="GO:0005507">
    <property type="term" value="F:copper ion binding"/>
    <property type="evidence" value="ECO:0007669"/>
    <property type="project" value="TreeGrafter"/>
</dbReference>
<reference evidence="11 12" key="1">
    <citation type="journal article" date="2015" name="Genome Announc.">
        <title>Genome Sequence of 'Candidatus Thioglobus singularis' Strain PS1, a Mixotroph from the SUP05 Clade of Marine Gammaproteobacteria.</title>
        <authorList>
            <person name="Marshall K.T."/>
            <person name="Morris R.M."/>
        </authorList>
    </citation>
    <scope>NUCLEOTIDE SEQUENCE [LARGE SCALE GENOMIC DNA]</scope>
    <source>
        <strain evidence="11 12">PS1</strain>
    </source>
</reference>
<dbReference type="SUPFAM" id="SSF64438">
    <property type="entry name" value="CNF1/YfiH-like putative cysteine hydrolases"/>
    <property type="match status" value="1"/>
</dbReference>
<evidence type="ECO:0000256" key="10">
    <source>
        <dbReference type="RuleBase" id="RU361274"/>
    </source>
</evidence>
<dbReference type="NCBIfam" id="TIGR00726">
    <property type="entry name" value="peptidoglycan editing factor PgeF"/>
    <property type="match status" value="1"/>
</dbReference>
<name>A0A0M4LHB3_9GAMM</name>
<evidence type="ECO:0000313" key="11">
    <source>
        <dbReference type="EMBL" id="ALE02189.1"/>
    </source>
</evidence>
<proteinExistence type="inferred from homology"/>
<dbReference type="STRING" id="1125411.W908_06360"/>
<comment type="similarity">
    <text evidence="2 10">Belongs to the purine nucleoside phosphorylase YfiH/LACC1 family.</text>
</comment>
<dbReference type="OrthoDB" id="4279at2"/>
<dbReference type="KEGG" id="tsn:W908_06360"/>
<comment type="catalytic activity">
    <reaction evidence="1">
        <text>inosine + phosphate = alpha-D-ribose 1-phosphate + hypoxanthine</text>
        <dbReference type="Rhea" id="RHEA:27646"/>
        <dbReference type="ChEBI" id="CHEBI:17368"/>
        <dbReference type="ChEBI" id="CHEBI:17596"/>
        <dbReference type="ChEBI" id="CHEBI:43474"/>
        <dbReference type="ChEBI" id="CHEBI:57720"/>
        <dbReference type="EC" id="2.4.2.1"/>
    </reaction>
    <physiologicalReaction direction="left-to-right" evidence="1">
        <dbReference type="Rhea" id="RHEA:27647"/>
    </physiologicalReaction>
</comment>
<evidence type="ECO:0000313" key="12">
    <source>
        <dbReference type="Proteomes" id="UP000068905"/>
    </source>
</evidence>
<keyword evidence="5" id="KW-0378">Hydrolase</keyword>
<dbReference type="InterPro" id="IPR038371">
    <property type="entry name" value="Cu_polyphenol_OxRdtase_sf"/>
</dbReference>
<dbReference type="GO" id="GO:0017061">
    <property type="term" value="F:S-methyl-5-thioadenosine phosphorylase activity"/>
    <property type="evidence" value="ECO:0007669"/>
    <property type="project" value="UniProtKB-EC"/>
</dbReference>
<keyword evidence="4" id="KW-0479">Metal-binding</keyword>
<dbReference type="PANTHER" id="PTHR30616:SF2">
    <property type="entry name" value="PURINE NUCLEOSIDE PHOSPHORYLASE LACC1"/>
    <property type="match status" value="1"/>
</dbReference>
<protein>
    <recommendedName>
        <fullName evidence="10">Purine nucleoside phosphorylase</fullName>
    </recommendedName>
</protein>
<gene>
    <name evidence="11" type="ORF">W908_06360</name>
</gene>
<evidence type="ECO:0000256" key="8">
    <source>
        <dbReference type="ARBA" id="ARBA00048968"/>
    </source>
</evidence>
<dbReference type="InterPro" id="IPR003730">
    <property type="entry name" value="Cu_polyphenol_OxRdtase"/>
</dbReference>
<dbReference type="GO" id="GO:0016787">
    <property type="term" value="F:hydrolase activity"/>
    <property type="evidence" value="ECO:0007669"/>
    <property type="project" value="UniProtKB-KW"/>
</dbReference>
<evidence type="ECO:0000256" key="7">
    <source>
        <dbReference type="ARBA" id="ARBA00047989"/>
    </source>
</evidence>
<dbReference type="Gene3D" id="3.60.140.10">
    <property type="entry name" value="CNF1/YfiH-like putative cysteine hydrolases"/>
    <property type="match status" value="1"/>
</dbReference>
<dbReference type="CDD" id="cd16833">
    <property type="entry name" value="YfiH"/>
    <property type="match status" value="1"/>
</dbReference>
<dbReference type="AlphaFoldDB" id="A0A0M4LHB3"/>
<dbReference type="PANTHER" id="PTHR30616">
    <property type="entry name" value="UNCHARACTERIZED PROTEIN YFIH"/>
    <property type="match status" value="1"/>
</dbReference>
<comment type="catalytic activity">
    <reaction evidence="9">
        <text>S-methyl-5'-thioadenosine + phosphate = 5-(methylsulfanyl)-alpha-D-ribose 1-phosphate + adenine</text>
        <dbReference type="Rhea" id="RHEA:11852"/>
        <dbReference type="ChEBI" id="CHEBI:16708"/>
        <dbReference type="ChEBI" id="CHEBI:17509"/>
        <dbReference type="ChEBI" id="CHEBI:43474"/>
        <dbReference type="ChEBI" id="CHEBI:58533"/>
        <dbReference type="EC" id="2.4.2.28"/>
    </reaction>
    <physiologicalReaction direction="left-to-right" evidence="9">
        <dbReference type="Rhea" id="RHEA:11853"/>
    </physiologicalReaction>
</comment>